<dbReference type="CDD" id="cd00067">
    <property type="entry name" value="GAL4"/>
    <property type="match status" value="1"/>
</dbReference>
<dbReference type="Pfam" id="PF00172">
    <property type="entry name" value="Zn_clus"/>
    <property type="match status" value="1"/>
</dbReference>
<evidence type="ECO:0000256" key="2">
    <source>
        <dbReference type="SAM" id="MobiDB-lite"/>
    </source>
</evidence>
<comment type="caution">
    <text evidence="4">The sequence shown here is derived from an EMBL/GenBank/DDBJ whole genome shotgun (WGS) entry which is preliminary data.</text>
</comment>
<dbReference type="SMART" id="SM00066">
    <property type="entry name" value="GAL4"/>
    <property type="match status" value="1"/>
</dbReference>
<dbReference type="InterPro" id="IPR052783">
    <property type="entry name" value="Metabolic/Drug-Res_Regulator"/>
</dbReference>
<dbReference type="Proteomes" id="UP001310594">
    <property type="component" value="Unassembled WGS sequence"/>
</dbReference>
<dbReference type="InterPro" id="IPR001138">
    <property type="entry name" value="Zn2Cys6_DnaBD"/>
</dbReference>
<sequence length="606" mass="65920">MVSTGDAVDDGHSAGKKRTTATSPDDQRVLKKSRVSRACDQCRSSRERCDGTQPICQTCASQRRECSYIEQPKKRGIQPNYIRTLEMTIAWLFRTYQSSERTLALTLASVDDANHRIIAGKDSPGAEGLHQGWRNSIICRQVDQMLSGSTIEVPEFVDHAAAQDSAFPVPPIMKAPIHAPTSWSPQALGSTAKADLPGMYEALPTLIPPPHGGAAPSTLFDPPPMLHKLPANAWTLLEYYFAFTSAWLPITDKQEMLKLMYSFPADGLSRANLEQSPGYSELLAIMALSTRNTHAKEESERLQALTTSLMPSAYEEHRLSHYDVWSSSLRSENGSGSRLGRSTLAAFVLESTVALKMRLNSHLRPSMIETIGNLHEDGLEEWALWQDPLAPPTSAKAPARAFSTFNILVQKAVDTFETARRLLVNEPAHPAPLDTAILALLQNATQALSRRHPKDVLAACELENATSEVSPDLSTVAPARQETGAYMSVPTHDSTETVFDQGVPHGALGNVPMAWSHSTAQIPIQAPNPETEGSGVDLFEALAMFEPNDSSQHPQFMQNLGFAPDLDLAEFFGADYQPSDPLLAYMQPSLFNGMGSSTGEGGADGG</sequence>
<dbReference type="AlphaFoldDB" id="A0AAN7W8U3"/>
<evidence type="ECO:0000259" key="3">
    <source>
        <dbReference type="PROSITE" id="PS50048"/>
    </source>
</evidence>
<dbReference type="GO" id="GO:0000981">
    <property type="term" value="F:DNA-binding transcription factor activity, RNA polymerase II-specific"/>
    <property type="evidence" value="ECO:0007669"/>
    <property type="project" value="InterPro"/>
</dbReference>
<feature type="region of interest" description="Disordered" evidence="2">
    <location>
        <begin position="1"/>
        <end position="30"/>
    </location>
</feature>
<dbReference type="PANTHER" id="PTHR47655:SF2">
    <property type="entry name" value="QUINIC ACID UTILIZATION ACTIVATOR"/>
    <property type="match status" value="1"/>
</dbReference>
<dbReference type="GO" id="GO:0008270">
    <property type="term" value="F:zinc ion binding"/>
    <property type="evidence" value="ECO:0007669"/>
    <property type="project" value="InterPro"/>
</dbReference>
<gene>
    <name evidence="4" type="ORF">LTR97_010816</name>
</gene>
<protein>
    <recommendedName>
        <fullName evidence="3">Zn(2)-C6 fungal-type domain-containing protein</fullName>
    </recommendedName>
</protein>
<name>A0AAN7W8U3_9PEZI</name>
<keyword evidence="1" id="KW-0539">Nucleus</keyword>
<evidence type="ECO:0000313" key="5">
    <source>
        <dbReference type="Proteomes" id="UP001310594"/>
    </source>
</evidence>
<dbReference type="Gene3D" id="4.10.240.10">
    <property type="entry name" value="Zn(2)-C6 fungal-type DNA-binding domain"/>
    <property type="match status" value="1"/>
</dbReference>
<dbReference type="PANTHER" id="PTHR47655">
    <property type="entry name" value="QUINIC ACID UTILIZATION ACTIVATOR"/>
    <property type="match status" value="1"/>
</dbReference>
<dbReference type="GO" id="GO:0045944">
    <property type="term" value="P:positive regulation of transcription by RNA polymerase II"/>
    <property type="evidence" value="ECO:0007669"/>
    <property type="project" value="TreeGrafter"/>
</dbReference>
<dbReference type="SUPFAM" id="SSF57701">
    <property type="entry name" value="Zn2/Cys6 DNA-binding domain"/>
    <property type="match status" value="1"/>
</dbReference>
<reference evidence="4" key="1">
    <citation type="submission" date="2023-08" db="EMBL/GenBank/DDBJ databases">
        <title>Black Yeasts Isolated from many extreme environments.</title>
        <authorList>
            <person name="Coleine C."/>
            <person name="Stajich J.E."/>
            <person name="Selbmann L."/>
        </authorList>
    </citation>
    <scope>NUCLEOTIDE SEQUENCE</scope>
    <source>
        <strain evidence="4">CCFEE 5810</strain>
    </source>
</reference>
<feature type="domain" description="Zn(2)-C6 fungal-type" evidence="3">
    <location>
        <begin position="38"/>
        <end position="68"/>
    </location>
</feature>
<organism evidence="4 5">
    <name type="scientific">Elasticomyces elasticus</name>
    <dbReference type="NCBI Taxonomy" id="574655"/>
    <lineage>
        <taxon>Eukaryota</taxon>
        <taxon>Fungi</taxon>
        <taxon>Dikarya</taxon>
        <taxon>Ascomycota</taxon>
        <taxon>Pezizomycotina</taxon>
        <taxon>Dothideomycetes</taxon>
        <taxon>Dothideomycetidae</taxon>
        <taxon>Mycosphaerellales</taxon>
        <taxon>Teratosphaeriaceae</taxon>
        <taxon>Elasticomyces</taxon>
    </lineage>
</organism>
<accession>A0AAN7W8U3</accession>
<dbReference type="InterPro" id="IPR036864">
    <property type="entry name" value="Zn2-C6_fun-type_DNA-bd_sf"/>
</dbReference>
<proteinExistence type="predicted"/>
<evidence type="ECO:0000313" key="4">
    <source>
        <dbReference type="EMBL" id="KAK5692507.1"/>
    </source>
</evidence>
<dbReference type="PROSITE" id="PS00463">
    <property type="entry name" value="ZN2_CY6_FUNGAL_1"/>
    <property type="match status" value="1"/>
</dbReference>
<dbReference type="PROSITE" id="PS50048">
    <property type="entry name" value="ZN2_CY6_FUNGAL_2"/>
    <property type="match status" value="1"/>
</dbReference>
<dbReference type="EMBL" id="JAVRQU010000019">
    <property type="protein sequence ID" value="KAK5692507.1"/>
    <property type="molecule type" value="Genomic_DNA"/>
</dbReference>
<evidence type="ECO:0000256" key="1">
    <source>
        <dbReference type="ARBA" id="ARBA00023242"/>
    </source>
</evidence>